<feature type="region of interest" description="Disordered" evidence="1">
    <location>
        <begin position="73"/>
        <end position="94"/>
    </location>
</feature>
<sequence length="134" mass="15565">MQQFDSEFGRLFYCIYTLHKRQLISQERKGRLKDLLITTDDSMIPLLTNLKQYNEQQVHEHLLLIVDSPHDNVLKQESEPSEENQSIKSTRTLRMSKPKKIVIEKSTFKLAEKSPGPMSTRSSQKRTSSSIKNS</sequence>
<dbReference type="EMBL" id="CAJJDN010000056">
    <property type="protein sequence ID" value="CAD8090767.1"/>
    <property type="molecule type" value="Genomic_DNA"/>
</dbReference>
<dbReference type="AlphaFoldDB" id="A0A8S1NCL9"/>
<feature type="compositionally biased region" description="Low complexity" evidence="1">
    <location>
        <begin position="119"/>
        <end position="134"/>
    </location>
</feature>
<dbReference type="Proteomes" id="UP000692954">
    <property type="component" value="Unassembled WGS sequence"/>
</dbReference>
<feature type="compositionally biased region" description="Polar residues" evidence="1">
    <location>
        <begin position="83"/>
        <end position="93"/>
    </location>
</feature>
<protein>
    <submittedName>
        <fullName evidence="2">Uncharacterized protein</fullName>
    </submittedName>
</protein>
<accession>A0A8S1NCL9</accession>
<evidence type="ECO:0000313" key="3">
    <source>
        <dbReference type="Proteomes" id="UP000692954"/>
    </source>
</evidence>
<comment type="caution">
    <text evidence="2">The sequence shown here is derived from an EMBL/GenBank/DDBJ whole genome shotgun (WGS) entry which is preliminary data.</text>
</comment>
<reference evidence="2" key="1">
    <citation type="submission" date="2021-01" db="EMBL/GenBank/DDBJ databases">
        <authorList>
            <consortium name="Genoscope - CEA"/>
            <person name="William W."/>
        </authorList>
    </citation>
    <scope>NUCLEOTIDE SEQUENCE</scope>
</reference>
<feature type="region of interest" description="Disordered" evidence="1">
    <location>
        <begin position="106"/>
        <end position="134"/>
    </location>
</feature>
<keyword evidence="3" id="KW-1185">Reference proteome</keyword>
<organism evidence="2 3">
    <name type="scientific">Paramecium sonneborni</name>
    <dbReference type="NCBI Taxonomy" id="65129"/>
    <lineage>
        <taxon>Eukaryota</taxon>
        <taxon>Sar</taxon>
        <taxon>Alveolata</taxon>
        <taxon>Ciliophora</taxon>
        <taxon>Intramacronucleata</taxon>
        <taxon>Oligohymenophorea</taxon>
        <taxon>Peniculida</taxon>
        <taxon>Parameciidae</taxon>
        <taxon>Paramecium</taxon>
    </lineage>
</organism>
<dbReference type="OrthoDB" id="297769at2759"/>
<evidence type="ECO:0000313" key="2">
    <source>
        <dbReference type="EMBL" id="CAD8090767.1"/>
    </source>
</evidence>
<proteinExistence type="predicted"/>
<gene>
    <name evidence="2" type="ORF">PSON_ATCC_30995.1.T0560180</name>
</gene>
<name>A0A8S1NCL9_9CILI</name>
<evidence type="ECO:0000256" key="1">
    <source>
        <dbReference type="SAM" id="MobiDB-lite"/>
    </source>
</evidence>